<reference evidence="2" key="1">
    <citation type="submission" date="2021-06" db="EMBL/GenBank/DDBJ databases">
        <authorList>
            <person name="Kallberg Y."/>
            <person name="Tangrot J."/>
            <person name="Rosling A."/>
        </authorList>
    </citation>
    <scope>NUCLEOTIDE SEQUENCE</scope>
    <source>
        <strain evidence="2">CL551</strain>
    </source>
</reference>
<organism evidence="2 3">
    <name type="scientific">Acaulospora morrowiae</name>
    <dbReference type="NCBI Taxonomy" id="94023"/>
    <lineage>
        <taxon>Eukaryota</taxon>
        <taxon>Fungi</taxon>
        <taxon>Fungi incertae sedis</taxon>
        <taxon>Mucoromycota</taxon>
        <taxon>Glomeromycotina</taxon>
        <taxon>Glomeromycetes</taxon>
        <taxon>Diversisporales</taxon>
        <taxon>Acaulosporaceae</taxon>
        <taxon>Acaulospora</taxon>
    </lineage>
</organism>
<feature type="non-terminal residue" evidence="2">
    <location>
        <position position="1"/>
    </location>
</feature>
<feature type="compositionally biased region" description="Polar residues" evidence="1">
    <location>
        <begin position="1"/>
        <end position="12"/>
    </location>
</feature>
<evidence type="ECO:0000313" key="3">
    <source>
        <dbReference type="Proteomes" id="UP000789342"/>
    </source>
</evidence>
<feature type="region of interest" description="Disordered" evidence="1">
    <location>
        <begin position="1"/>
        <end position="102"/>
    </location>
</feature>
<dbReference type="Proteomes" id="UP000789342">
    <property type="component" value="Unassembled WGS sequence"/>
</dbReference>
<comment type="caution">
    <text evidence="2">The sequence shown here is derived from an EMBL/GenBank/DDBJ whole genome shotgun (WGS) entry which is preliminary data.</text>
</comment>
<dbReference type="AlphaFoldDB" id="A0A9N9J8G9"/>
<accession>A0A9N9J8G9</accession>
<evidence type="ECO:0000256" key="1">
    <source>
        <dbReference type="SAM" id="MobiDB-lite"/>
    </source>
</evidence>
<evidence type="ECO:0000313" key="2">
    <source>
        <dbReference type="EMBL" id="CAG8770557.1"/>
    </source>
</evidence>
<protein>
    <submittedName>
        <fullName evidence="2">15113_t:CDS:1</fullName>
    </submittedName>
</protein>
<proteinExistence type="predicted"/>
<gene>
    <name evidence="2" type="ORF">AMORRO_LOCUS16553</name>
</gene>
<keyword evidence="3" id="KW-1185">Reference proteome</keyword>
<sequence length="281" mass="30407">SMTSIGLQTSPHQLDPPGGLGLGTSSGSISSSSTMSSISKSLTHHPNVPSRLSEKVSIDRSKEDRPQPVRIPQTKTSEFRPHRSRRSSSITSNSSIGKGNDVNLMQSDNLIMDTYSNLASQVNAHYHNQEKHNLLFKESNSSIGDSITNPEGSNNIMDGLGKSSATGYNIKKTSELVKEFDHENIAVTGHLTGRADIISGSPVHQVKVGASNNDDDELLFTMTLSEPNIQKNVSSVNDFHDQNLNCYHSVPLDRQSKVTVEASVEVDGVDNSNQINMVPPS</sequence>
<feature type="compositionally biased region" description="Low complexity" evidence="1">
    <location>
        <begin position="25"/>
        <end position="41"/>
    </location>
</feature>
<feature type="compositionally biased region" description="Basic and acidic residues" evidence="1">
    <location>
        <begin position="52"/>
        <end position="67"/>
    </location>
</feature>
<dbReference type="EMBL" id="CAJVPV010046272">
    <property type="protein sequence ID" value="CAG8770557.1"/>
    <property type="molecule type" value="Genomic_DNA"/>
</dbReference>
<name>A0A9N9J8G9_9GLOM</name>